<dbReference type="AlphaFoldDB" id="A0A383R8H4"/>
<protein>
    <submittedName>
        <fullName evidence="4">DNA mismatch repair protein MutT</fullName>
    </submittedName>
</protein>
<dbReference type="GO" id="GO:0008413">
    <property type="term" value="F:8-oxo-7,8-dihydroguanosine triphosphate pyrophosphatase activity"/>
    <property type="evidence" value="ECO:0007669"/>
    <property type="project" value="InterPro"/>
</dbReference>
<evidence type="ECO:0000256" key="1">
    <source>
        <dbReference type="ARBA" id="ARBA00001946"/>
    </source>
</evidence>
<dbReference type="InterPro" id="IPR020084">
    <property type="entry name" value="NUDIX_hydrolase_CS"/>
</dbReference>
<evidence type="ECO:0000256" key="2">
    <source>
        <dbReference type="ARBA" id="ARBA00022801"/>
    </source>
</evidence>
<name>A0A383R8H4_PAEAL</name>
<dbReference type="Pfam" id="PF00293">
    <property type="entry name" value="NUDIX"/>
    <property type="match status" value="1"/>
</dbReference>
<accession>A0A383R8H4</accession>
<dbReference type="CDD" id="cd18875">
    <property type="entry name" value="NUDIX_Hydrolase"/>
    <property type="match status" value="1"/>
</dbReference>
<dbReference type="InterPro" id="IPR015797">
    <property type="entry name" value="NUDIX_hydrolase-like_dom_sf"/>
</dbReference>
<dbReference type="RefSeq" id="WP_138185507.1">
    <property type="nucleotide sequence ID" value="NZ_LS992241.1"/>
</dbReference>
<sequence length="161" mass="18495">MTASNEITYGMYTMCMVQDGDQVLLMNRPDSKGFPGYLAPGGKVEFPESLTEGAIREVYEETGLRVSGLIYKGLDEYVVPSTNYRYMVFNYLATSYEGELLKNPPEGELEWVPIEEALELPMQSWFRRKFSLFFKEGTFEISVVWNEEEKQAIEEKIVLLA</sequence>
<dbReference type="PANTHER" id="PTHR43046:SF14">
    <property type="entry name" value="MUTT_NUDIX FAMILY PROTEIN"/>
    <property type="match status" value="1"/>
</dbReference>
<dbReference type="SUPFAM" id="SSF55811">
    <property type="entry name" value="Nudix"/>
    <property type="match status" value="1"/>
</dbReference>
<evidence type="ECO:0000259" key="3">
    <source>
        <dbReference type="PROSITE" id="PS51462"/>
    </source>
</evidence>
<dbReference type="PROSITE" id="PS00893">
    <property type="entry name" value="NUDIX_BOX"/>
    <property type="match status" value="1"/>
</dbReference>
<dbReference type="InterPro" id="IPR000086">
    <property type="entry name" value="NUDIX_hydrolase_dom"/>
</dbReference>
<dbReference type="GO" id="GO:0006281">
    <property type="term" value="P:DNA repair"/>
    <property type="evidence" value="ECO:0007669"/>
    <property type="project" value="InterPro"/>
</dbReference>
<evidence type="ECO:0000313" key="5">
    <source>
        <dbReference type="Proteomes" id="UP000304148"/>
    </source>
</evidence>
<dbReference type="PRINTS" id="PR01402">
    <property type="entry name" value="MUTATORMUTX"/>
</dbReference>
<dbReference type="PANTHER" id="PTHR43046">
    <property type="entry name" value="GDP-MANNOSE MANNOSYL HYDROLASE"/>
    <property type="match status" value="1"/>
</dbReference>
<dbReference type="EMBL" id="LS992241">
    <property type="protein sequence ID" value="SYX83405.1"/>
    <property type="molecule type" value="Genomic_DNA"/>
</dbReference>
<dbReference type="Proteomes" id="UP000304148">
    <property type="component" value="Chromosome"/>
</dbReference>
<reference evidence="5" key="1">
    <citation type="submission" date="2018-08" db="EMBL/GenBank/DDBJ databases">
        <authorList>
            <person name="Chevrot R."/>
        </authorList>
    </citation>
    <scope>NUCLEOTIDE SEQUENCE [LARGE SCALE GENOMIC DNA]</scope>
</reference>
<gene>
    <name evidence="4" type="ORF">PBLR_11827</name>
</gene>
<dbReference type="PROSITE" id="PS51462">
    <property type="entry name" value="NUDIX"/>
    <property type="match status" value="1"/>
</dbReference>
<feature type="domain" description="Nudix hydrolase" evidence="3">
    <location>
        <begin position="8"/>
        <end position="136"/>
    </location>
</feature>
<keyword evidence="2" id="KW-0378">Hydrolase</keyword>
<dbReference type="Gene3D" id="3.90.79.10">
    <property type="entry name" value="Nucleoside Triphosphate Pyrophosphohydrolase"/>
    <property type="match status" value="1"/>
</dbReference>
<comment type="cofactor">
    <cofactor evidence="1">
        <name>Mg(2+)</name>
        <dbReference type="ChEBI" id="CHEBI:18420"/>
    </cofactor>
</comment>
<proteinExistence type="predicted"/>
<evidence type="ECO:0000313" key="4">
    <source>
        <dbReference type="EMBL" id="SYX83405.1"/>
    </source>
</evidence>
<dbReference type="InterPro" id="IPR003562">
    <property type="entry name" value="Mutator_MutX_prot"/>
</dbReference>
<organism evidence="4 5">
    <name type="scientific">Paenibacillus alvei</name>
    <name type="common">Bacillus alvei</name>
    <dbReference type="NCBI Taxonomy" id="44250"/>
    <lineage>
        <taxon>Bacteria</taxon>
        <taxon>Bacillati</taxon>
        <taxon>Bacillota</taxon>
        <taxon>Bacilli</taxon>
        <taxon>Bacillales</taxon>
        <taxon>Paenibacillaceae</taxon>
        <taxon>Paenibacillus</taxon>
    </lineage>
</organism>